<dbReference type="RefSeq" id="XP_004355904.1">
    <property type="nucleotide sequence ID" value="XM_004355851.1"/>
</dbReference>
<dbReference type="STRING" id="1054147.F4Q611"/>
<protein>
    <recommendedName>
        <fullName evidence="3">FNIP repeat-containing protein</fullName>
    </recommendedName>
</protein>
<gene>
    <name evidence="1" type="ORF">DFA_08415</name>
</gene>
<dbReference type="AlphaFoldDB" id="F4Q611"/>
<name>F4Q611_CACFS</name>
<keyword evidence="2" id="KW-1185">Reference proteome</keyword>
<proteinExistence type="predicted"/>
<dbReference type="PANTHER" id="PTHR32134">
    <property type="entry name" value="FNIP REPEAT-CONTAINING PROTEIN"/>
    <property type="match status" value="1"/>
</dbReference>
<dbReference type="SUPFAM" id="SSF52058">
    <property type="entry name" value="L domain-like"/>
    <property type="match status" value="1"/>
</dbReference>
<evidence type="ECO:0000313" key="1">
    <source>
        <dbReference type="EMBL" id="EGG17420.1"/>
    </source>
</evidence>
<dbReference type="InterPro" id="IPR032675">
    <property type="entry name" value="LRR_dom_sf"/>
</dbReference>
<dbReference type="GeneID" id="14868874"/>
<evidence type="ECO:0008006" key="3">
    <source>
        <dbReference type="Google" id="ProtNLM"/>
    </source>
</evidence>
<reference evidence="2" key="1">
    <citation type="journal article" date="2011" name="Genome Res.">
        <title>Phylogeny-wide analysis of social amoeba genomes highlights ancient origins for complex intercellular communication.</title>
        <authorList>
            <person name="Heidel A.J."/>
            <person name="Lawal H.M."/>
            <person name="Felder M."/>
            <person name="Schilde C."/>
            <person name="Helps N.R."/>
            <person name="Tunggal B."/>
            <person name="Rivero F."/>
            <person name="John U."/>
            <person name="Schleicher M."/>
            <person name="Eichinger L."/>
            <person name="Platzer M."/>
            <person name="Noegel A.A."/>
            <person name="Schaap P."/>
            <person name="Gloeckner G."/>
        </authorList>
    </citation>
    <scope>NUCLEOTIDE SEQUENCE [LARGE SCALE GENOMIC DNA]</scope>
    <source>
        <strain evidence="2">SH3</strain>
    </source>
</reference>
<organism evidence="1 2">
    <name type="scientific">Cavenderia fasciculata</name>
    <name type="common">Slime mold</name>
    <name type="synonym">Dictyostelium fasciculatum</name>
    <dbReference type="NCBI Taxonomy" id="261658"/>
    <lineage>
        <taxon>Eukaryota</taxon>
        <taxon>Amoebozoa</taxon>
        <taxon>Evosea</taxon>
        <taxon>Eumycetozoa</taxon>
        <taxon>Dictyostelia</taxon>
        <taxon>Acytosteliales</taxon>
        <taxon>Cavenderiaceae</taxon>
        <taxon>Cavenderia</taxon>
    </lineage>
</organism>
<sequence>MNTLRQERRVVVIDYIDNNGDIICLLLTCKKLYSNSSLRRSIRFKGIAPINDPPQVSRMLCMSGKVYKSERFIATATQFKLLSFKDILENSISDHQVILNVLDDDDDYPQWVQQRIYAENRVADKSGITTVLVLVRTDLSPTQPESLYDIPSIETLFISCRCNAVVDLGSISLLPCLQRLSISTGKLEISRHHTSLRSLDLNFTIMRGGQFSCRLIDLGLTKFVSLTELTISTYFAMDIGAGLLPSSLKSLTLGLTEIPPRDTFISLTSLVTLDIKLEISSREAGDQQLFIDLESLCNLETLKANVTYHRREPDPKHNISMSVPPSIKILDFGDLCSDRLQIPTHCTMPLLERLDVDGTLVVGGRINLSSSPLIKKLVLLDCYEPMPSDIIPSSVERLTIHSYPEGERILRQVVLPTSLTHLTIVGDHYEPVQHPPSLVKLKQLINDAPLSLPQHLKKLALEINKDNVTHLVLPSSPSYPPNLEALDLVDSQGAFTIDIPPITKYLSIYLDSERKVYSISTRIPENIITEQQQWFPSNTTHLTCKLKGDEGSFRLDQVINHTNVRYLTLCLSDYSTTTFEFSIQRLDANNLNVLVLETKTLQGGIITQQRKSANNQQQQPFQSIYVHYRTGTVTPFTLKWSFSKKKSLKIIMIGKEINDQQQQYDPINLHLSTTVPSCVHLHFNQLDSNHY</sequence>
<dbReference type="Proteomes" id="UP000007797">
    <property type="component" value="Unassembled WGS sequence"/>
</dbReference>
<evidence type="ECO:0000313" key="2">
    <source>
        <dbReference type="Proteomes" id="UP000007797"/>
    </source>
</evidence>
<dbReference type="InterPro" id="IPR051251">
    <property type="entry name" value="STK_FNIP-Repeat"/>
</dbReference>
<dbReference type="Gene3D" id="3.80.10.10">
    <property type="entry name" value="Ribonuclease Inhibitor"/>
    <property type="match status" value="1"/>
</dbReference>
<accession>F4Q611</accession>
<dbReference type="PANTHER" id="PTHR32134:SF169">
    <property type="entry name" value="FNIP REPEAT-CONTAINING PROTEIN-RELATED"/>
    <property type="match status" value="1"/>
</dbReference>
<dbReference type="EMBL" id="GL883021">
    <property type="protein sequence ID" value="EGG17420.1"/>
    <property type="molecule type" value="Genomic_DNA"/>
</dbReference>
<dbReference type="KEGG" id="dfa:DFA_08415"/>